<dbReference type="PANTHER" id="PTHR31245:SF16">
    <property type="entry name" value="UDP-GLUCOSE 6-DEHYDROGENASE"/>
    <property type="match status" value="1"/>
</dbReference>
<dbReference type="PANTHER" id="PTHR31245">
    <property type="entry name" value="UBIQUITIN SYSTEM COMPONENT CUE PROTEIN"/>
    <property type="match status" value="1"/>
</dbReference>
<dbReference type="EMBL" id="CP136897">
    <property type="protein sequence ID" value="WOL16498.1"/>
    <property type="molecule type" value="Genomic_DNA"/>
</dbReference>
<dbReference type="CDD" id="cd14279">
    <property type="entry name" value="CUE"/>
    <property type="match status" value="1"/>
</dbReference>
<feature type="coiled-coil region" evidence="1">
    <location>
        <begin position="315"/>
        <end position="380"/>
    </location>
</feature>
<accession>A0AAQ3QP36</accession>
<feature type="region of interest" description="Disordered" evidence="2">
    <location>
        <begin position="154"/>
        <end position="182"/>
    </location>
</feature>
<dbReference type="AlphaFoldDB" id="A0AAQ3QP36"/>
<keyword evidence="1" id="KW-0175">Coiled coil</keyword>
<evidence type="ECO:0000259" key="3">
    <source>
        <dbReference type="PROSITE" id="PS51140"/>
    </source>
</evidence>
<evidence type="ECO:0000256" key="1">
    <source>
        <dbReference type="SAM" id="Coils"/>
    </source>
</evidence>
<evidence type="ECO:0000313" key="4">
    <source>
        <dbReference type="EMBL" id="WOL16498.1"/>
    </source>
</evidence>
<dbReference type="InterPro" id="IPR003892">
    <property type="entry name" value="CUE"/>
</dbReference>
<dbReference type="Pfam" id="PF02845">
    <property type="entry name" value="CUE"/>
    <property type="match status" value="1"/>
</dbReference>
<name>A0AAQ3QP36_9LILI</name>
<sequence length="406" mass="44960">MSFHGFPPPHDVDSPVGIHGSALRVEDLLQGCNDLLLFVTLSKSHQDCPSFGRERVGSWRNGQLLTPRQRTRASQLTHDWMQRWVPASAGPTRSGLLRSGEGGREAGTLGRGRERKRTVESNRLGSSLHTGEAAAAAMFAGICGKRLGLEEIFGSPASPPPSAKRPRCAQYGSPVHPSSGSEDKLSLLLGMFPSMDREVVETILNTHNHNIDDAINSLRALCLGDGSVSVDGVNTYFRTSDITLEGGMCSQTSEQRTKVSQNMSGDFKSQDSEKGPSWVDIFVQEMSNASDWSDIQARAMKILEAFERNVVMQTTRATEHEVSSLKDQLQSLLRDNQILKRAVAIQHERNAENEQRIREVQHLKHAISQYQEQIRALEMSNYTLKIHLQRAQEGSSIAGRFHPDIL</sequence>
<dbReference type="Proteomes" id="UP001327560">
    <property type="component" value="Chromosome 8"/>
</dbReference>
<gene>
    <name evidence="4" type="ORF">Cni_G25285</name>
</gene>
<dbReference type="GO" id="GO:0043130">
    <property type="term" value="F:ubiquitin binding"/>
    <property type="evidence" value="ECO:0007669"/>
    <property type="project" value="InterPro"/>
</dbReference>
<dbReference type="SUPFAM" id="SSF46934">
    <property type="entry name" value="UBA-like"/>
    <property type="match status" value="1"/>
</dbReference>
<dbReference type="SMART" id="SM00546">
    <property type="entry name" value="CUE"/>
    <property type="match status" value="1"/>
</dbReference>
<feature type="region of interest" description="Disordered" evidence="2">
    <location>
        <begin position="91"/>
        <end position="116"/>
    </location>
</feature>
<feature type="domain" description="CUE" evidence="3">
    <location>
        <begin position="180"/>
        <end position="225"/>
    </location>
</feature>
<protein>
    <recommendedName>
        <fullName evidence="3">CUE domain-containing protein</fullName>
    </recommendedName>
</protein>
<proteinExistence type="predicted"/>
<dbReference type="Gene3D" id="1.10.8.10">
    <property type="entry name" value="DNA helicase RuvA subunit, C-terminal domain"/>
    <property type="match status" value="1"/>
</dbReference>
<dbReference type="InterPro" id="IPR009060">
    <property type="entry name" value="UBA-like_sf"/>
</dbReference>
<evidence type="ECO:0000313" key="5">
    <source>
        <dbReference type="Proteomes" id="UP001327560"/>
    </source>
</evidence>
<keyword evidence="5" id="KW-1185">Reference proteome</keyword>
<dbReference type="PROSITE" id="PS51140">
    <property type="entry name" value="CUE"/>
    <property type="match status" value="1"/>
</dbReference>
<organism evidence="4 5">
    <name type="scientific">Canna indica</name>
    <name type="common">Indian-shot</name>
    <dbReference type="NCBI Taxonomy" id="4628"/>
    <lineage>
        <taxon>Eukaryota</taxon>
        <taxon>Viridiplantae</taxon>
        <taxon>Streptophyta</taxon>
        <taxon>Embryophyta</taxon>
        <taxon>Tracheophyta</taxon>
        <taxon>Spermatophyta</taxon>
        <taxon>Magnoliopsida</taxon>
        <taxon>Liliopsida</taxon>
        <taxon>Zingiberales</taxon>
        <taxon>Cannaceae</taxon>
        <taxon>Canna</taxon>
    </lineage>
</organism>
<evidence type="ECO:0000256" key="2">
    <source>
        <dbReference type="SAM" id="MobiDB-lite"/>
    </source>
</evidence>
<reference evidence="4 5" key="1">
    <citation type="submission" date="2023-10" db="EMBL/GenBank/DDBJ databases">
        <title>Chromosome-scale genome assembly provides insights into flower coloration mechanisms of Canna indica.</title>
        <authorList>
            <person name="Li C."/>
        </authorList>
    </citation>
    <scope>NUCLEOTIDE SEQUENCE [LARGE SCALE GENOMIC DNA]</scope>
    <source>
        <tissue evidence="4">Flower</tissue>
    </source>
</reference>